<dbReference type="Proteomes" id="UP000050454">
    <property type="component" value="Unassembled WGS sequence"/>
</dbReference>
<dbReference type="RefSeq" id="WP_055149005.1">
    <property type="nucleotide sequence ID" value="NZ_JXSZ01000010.1"/>
</dbReference>
<reference evidence="3 4" key="1">
    <citation type="submission" date="2015-07" db="EMBL/GenBank/DDBJ databases">
        <title>The draft genome sequence of Leadbetterella sp. JN14-9.</title>
        <authorList>
            <person name="Liu Y."/>
            <person name="Du J."/>
            <person name="Shao Z."/>
        </authorList>
    </citation>
    <scope>NUCLEOTIDE SEQUENCE [LARGE SCALE GENOMIC DNA]</scope>
    <source>
        <strain evidence="3 4">JN14-9</strain>
    </source>
</reference>
<gene>
    <name evidence="3" type="ORF">AFM12_13215</name>
</gene>
<feature type="domain" description="Outer membrane protein beta-barrel" evidence="2">
    <location>
        <begin position="46"/>
        <end position="229"/>
    </location>
</feature>
<evidence type="ECO:0000313" key="3">
    <source>
        <dbReference type="EMBL" id="KPM47466.1"/>
    </source>
</evidence>
<accession>A0A0P7BQJ5</accession>
<feature type="signal peptide" evidence="1">
    <location>
        <begin position="1"/>
        <end position="18"/>
    </location>
</feature>
<dbReference type="STRING" id="1605367.AFM12_13215"/>
<feature type="chain" id="PRO_5006136092" description="Outer membrane protein beta-barrel domain-containing protein" evidence="1">
    <location>
        <begin position="19"/>
        <end position="257"/>
    </location>
</feature>
<protein>
    <recommendedName>
        <fullName evidence="2">Outer membrane protein beta-barrel domain-containing protein</fullName>
    </recommendedName>
</protein>
<evidence type="ECO:0000256" key="1">
    <source>
        <dbReference type="SAM" id="SignalP"/>
    </source>
</evidence>
<dbReference type="InterPro" id="IPR025665">
    <property type="entry name" value="Beta-barrel_OMP_2"/>
</dbReference>
<dbReference type="OrthoDB" id="947434at2"/>
<proteinExistence type="predicted"/>
<dbReference type="EMBL" id="LGTQ01000010">
    <property type="protein sequence ID" value="KPM47466.1"/>
    <property type="molecule type" value="Genomic_DNA"/>
</dbReference>
<keyword evidence="4" id="KW-1185">Reference proteome</keyword>
<comment type="caution">
    <text evidence="3">The sequence shown here is derived from an EMBL/GenBank/DDBJ whole genome shotgun (WGS) entry which is preliminary data.</text>
</comment>
<evidence type="ECO:0000313" key="4">
    <source>
        <dbReference type="Proteomes" id="UP000050454"/>
    </source>
</evidence>
<keyword evidence="1" id="KW-0732">Signal</keyword>
<name>A0A0P7BQJ5_9BACT</name>
<dbReference type="Pfam" id="PF13568">
    <property type="entry name" value="OMP_b-brl_2"/>
    <property type="match status" value="1"/>
</dbReference>
<dbReference type="AlphaFoldDB" id="A0A0P7BQJ5"/>
<sequence length="257" mass="28651">MRFLLIACCLIGFFPVFSQHMVPDTSKGLPAIPVEINEEDAAYNERELQFQWGVRGGFSKTQINTPGGNVTRVSANGTPLINNGVIVRDELISNSAFGNGFQGAAFIRFIRGSFYLQPEFIYATKGGRFDFIDRSGNLLNRVDARFSAIDVPVLLGIRFRDARVFGGPVVSTALKQNKALQEALKPYTVPDFNFNYFNRPVINSVFGLGFEFKSFFFDLRYEGGIANIAETEIGPANTPKEFFFSTDQFILSLGFIK</sequence>
<evidence type="ECO:0000259" key="2">
    <source>
        <dbReference type="Pfam" id="PF13568"/>
    </source>
</evidence>
<organism evidence="3 4">
    <name type="scientific">Jiulongibacter sediminis</name>
    <dbReference type="NCBI Taxonomy" id="1605367"/>
    <lineage>
        <taxon>Bacteria</taxon>
        <taxon>Pseudomonadati</taxon>
        <taxon>Bacteroidota</taxon>
        <taxon>Cytophagia</taxon>
        <taxon>Cytophagales</taxon>
        <taxon>Leadbetterellaceae</taxon>
        <taxon>Jiulongibacter</taxon>
    </lineage>
</organism>